<reference evidence="2" key="1">
    <citation type="submission" date="2023-04" db="EMBL/GenBank/DDBJ databases">
        <title>Black Yeasts Isolated from many extreme environments.</title>
        <authorList>
            <person name="Coleine C."/>
            <person name="Stajich J.E."/>
            <person name="Selbmann L."/>
        </authorList>
    </citation>
    <scope>NUCLEOTIDE SEQUENCE</scope>
    <source>
        <strain evidence="2">CCFEE 5312</strain>
    </source>
</reference>
<proteinExistence type="predicted"/>
<evidence type="ECO:0000313" key="2">
    <source>
        <dbReference type="EMBL" id="KAK3051167.1"/>
    </source>
</evidence>
<evidence type="ECO:0000256" key="1">
    <source>
        <dbReference type="SAM" id="MobiDB-lite"/>
    </source>
</evidence>
<sequence length="100" mass="10938">MTDTTIHKAFQRPYHLRLQIPDSKAIVSADETEEPHPRSPGYGGPRMGEAPHLVVHEPHPKSPVYGSLVRGKEGPGFEGGATSGQCECQIEDVDGLCEYR</sequence>
<organism evidence="2 3">
    <name type="scientific">Extremus antarcticus</name>
    <dbReference type="NCBI Taxonomy" id="702011"/>
    <lineage>
        <taxon>Eukaryota</taxon>
        <taxon>Fungi</taxon>
        <taxon>Dikarya</taxon>
        <taxon>Ascomycota</taxon>
        <taxon>Pezizomycotina</taxon>
        <taxon>Dothideomycetes</taxon>
        <taxon>Dothideomycetidae</taxon>
        <taxon>Mycosphaerellales</taxon>
        <taxon>Extremaceae</taxon>
        <taxon>Extremus</taxon>
    </lineage>
</organism>
<dbReference type="Proteomes" id="UP001271007">
    <property type="component" value="Unassembled WGS sequence"/>
</dbReference>
<gene>
    <name evidence="2" type="ORF">LTR09_007563</name>
</gene>
<name>A0AAJ0DC69_9PEZI</name>
<feature type="region of interest" description="Disordered" evidence="1">
    <location>
        <begin position="22"/>
        <end position="84"/>
    </location>
</feature>
<protein>
    <submittedName>
        <fullName evidence="2">Uncharacterized protein</fullName>
    </submittedName>
</protein>
<keyword evidence="3" id="KW-1185">Reference proteome</keyword>
<evidence type="ECO:0000313" key="3">
    <source>
        <dbReference type="Proteomes" id="UP001271007"/>
    </source>
</evidence>
<comment type="caution">
    <text evidence="2">The sequence shown here is derived from an EMBL/GenBank/DDBJ whole genome shotgun (WGS) entry which is preliminary data.</text>
</comment>
<accession>A0AAJ0DC69</accession>
<dbReference type="AlphaFoldDB" id="A0AAJ0DC69"/>
<dbReference type="EMBL" id="JAWDJX010000027">
    <property type="protein sequence ID" value="KAK3051167.1"/>
    <property type="molecule type" value="Genomic_DNA"/>
</dbReference>